<dbReference type="RefSeq" id="WP_187707544.1">
    <property type="nucleotide sequence ID" value="NZ_CP060823.1"/>
</dbReference>
<organism evidence="2 3">
    <name type="scientific">Cylindrospermopsis curvispora GIHE-G1</name>
    <dbReference type="NCBI Taxonomy" id="2666332"/>
    <lineage>
        <taxon>Bacteria</taxon>
        <taxon>Bacillati</taxon>
        <taxon>Cyanobacteriota</taxon>
        <taxon>Cyanophyceae</taxon>
        <taxon>Nostocales</taxon>
        <taxon>Aphanizomenonaceae</taxon>
        <taxon>Cylindrospermopsis</taxon>
    </lineage>
</organism>
<dbReference type="EMBL" id="CP060823">
    <property type="protein sequence ID" value="QNP31369.1"/>
    <property type="molecule type" value="Genomic_DNA"/>
</dbReference>
<proteinExistence type="predicted"/>
<keyword evidence="3" id="KW-1185">Reference proteome</keyword>
<geneLocation type="plasmid" evidence="2 3">
    <name>p-r.curvispora1</name>
</geneLocation>
<dbReference type="PROSITE" id="PS51186">
    <property type="entry name" value="GNAT"/>
    <property type="match status" value="1"/>
</dbReference>
<dbReference type="GO" id="GO:0016747">
    <property type="term" value="F:acyltransferase activity, transferring groups other than amino-acyl groups"/>
    <property type="evidence" value="ECO:0007669"/>
    <property type="project" value="InterPro"/>
</dbReference>
<keyword evidence="2" id="KW-0808">Transferase</keyword>
<dbReference type="Pfam" id="PF13508">
    <property type="entry name" value="Acetyltransf_7"/>
    <property type="match status" value="1"/>
</dbReference>
<name>A0A7H0F5Q3_9CYAN</name>
<sequence length="138" mass="15899">MIQIKPYTEDDNPALFTLLRGEGNNWSCYYNREQEYGQVLADCIVYVAVANNCIIGYIRCRKDGIFGLYVYDLLVSKQWRGKGLGKRLIETAAADQPRTDVYMLSDEDGYYKKQGFERIGSIFSFARETKNQLTYSSL</sequence>
<dbReference type="InterPro" id="IPR000182">
    <property type="entry name" value="GNAT_dom"/>
</dbReference>
<keyword evidence="2" id="KW-0614">Plasmid</keyword>
<protein>
    <submittedName>
        <fullName evidence="2">GNAT family N-acetyltransferase</fullName>
    </submittedName>
</protein>
<dbReference type="KEGG" id="ccur:IAR63_17985"/>
<feature type="domain" description="N-acetyltransferase" evidence="1">
    <location>
        <begin position="2"/>
        <end position="138"/>
    </location>
</feature>
<dbReference type="CDD" id="cd04301">
    <property type="entry name" value="NAT_SF"/>
    <property type="match status" value="1"/>
</dbReference>
<accession>A0A7H0F5Q3</accession>
<dbReference type="Proteomes" id="UP000516013">
    <property type="component" value="Plasmid p-r.curvispora1"/>
</dbReference>
<dbReference type="SUPFAM" id="SSF55729">
    <property type="entry name" value="Acyl-CoA N-acyltransferases (Nat)"/>
    <property type="match status" value="1"/>
</dbReference>
<dbReference type="AlphaFoldDB" id="A0A7H0F5Q3"/>
<evidence type="ECO:0000259" key="1">
    <source>
        <dbReference type="PROSITE" id="PS51186"/>
    </source>
</evidence>
<dbReference type="InterPro" id="IPR016181">
    <property type="entry name" value="Acyl_CoA_acyltransferase"/>
</dbReference>
<evidence type="ECO:0000313" key="3">
    <source>
        <dbReference type="Proteomes" id="UP000516013"/>
    </source>
</evidence>
<gene>
    <name evidence="2" type="ORF">IAR63_17985</name>
</gene>
<reference evidence="2 3" key="1">
    <citation type="submission" date="2020-08" db="EMBL/GenBank/DDBJ databases">
        <title>Complete genome sequence of Raphidiopsis curvispora isolated from drinking water reservoir in South Korea.</title>
        <authorList>
            <person name="Jeong J."/>
        </authorList>
    </citation>
    <scope>NUCLEOTIDE SEQUENCE [LARGE SCALE GENOMIC DNA]</scope>
    <source>
        <strain evidence="2 3">GIHE-G1</strain>
        <plasmid evidence="2 3">p-r.curvispora1</plasmid>
    </source>
</reference>
<dbReference type="Gene3D" id="3.40.630.30">
    <property type="match status" value="1"/>
</dbReference>
<evidence type="ECO:0000313" key="2">
    <source>
        <dbReference type="EMBL" id="QNP31369.1"/>
    </source>
</evidence>